<name>A0AAD7EIG8_9AGAR</name>
<keyword evidence="2" id="KW-1185">Reference proteome</keyword>
<organism evidence="1 2">
    <name type="scientific">Mycena albidolilacea</name>
    <dbReference type="NCBI Taxonomy" id="1033008"/>
    <lineage>
        <taxon>Eukaryota</taxon>
        <taxon>Fungi</taxon>
        <taxon>Dikarya</taxon>
        <taxon>Basidiomycota</taxon>
        <taxon>Agaricomycotina</taxon>
        <taxon>Agaricomycetes</taxon>
        <taxon>Agaricomycetidae</taxon>
        <taxon>Agaricales</taxon>
        <taxon>Marasmiineae</taxon>
        <taxon>Mycenaceae</taxon>
        <taxon>Mycena</taxon>
    </lineage>
</organism>
<dbReference type="InterPro" id="IPR032675">
    <property type="entry name" value="LRR_dom_sf"/>
</dbReference>
<reference evidence="1" key="1">
    <citation type="submission" date="2023-03" db="EMBL/GenBank/DDBJ databases">
        <title>Massive genome expansion in bonnet fungi (Mycena s.s.) driven by repeated elements and novel gene families across ecological guilds.</title>
        <authorList>
            <consortium name="Lawrence Berkeley National Laboratory"/>
            <person name="Harder C.B."/>
            <person name="Miyauchi S."/>
            <person name="Viragh M."/>
            <person name="Kuo A."/>
            <person name="Thoen E."/>
            <person name="Andreopoulos B."/>
            <person name="Lu D."/>
            <person name="Skrede I."/>
            <person name="Drula E."/>
            <person name="Henrissat B."/>
            <person name="Morin E."/>
            <person name="Kohler A."/>
            <person name="Barry K."/>
            <person name="LaButti K."/>
            <person name="Morin E."/>
            <person name="Salamov A."/>
            <person name="Lipzen A."/>
            <person name="Mereny Z."/>
            <person name="Hegedus B."/>
            <person name="Baldrian P."/>
            <person name="Stursova M."/>
            <person name="Weitz H."/>
            <person name="Taylor A."/>
            <person name="Grigoriev I.V."/>
            <person name="Nagy L.G."/>
            <person name="Martin F."/>
            <person name="Kauserud H."/>
        </authorList>
    </citation>
    <scope>NUCLEOTIDE SEQUENCE</scope>
    <source>
        <strain evidence="1">CBHHK002</strain>
    </source>
</reference>
<dbReference type="Gene3D" id="3.80.10.10">
    <property type="entry name" value="Ribonuclease Inhibitor"/>
    <property type="match status" value="1"/>
</dbReference>
<protein>
    <recommendedName>
        <fullName evidence="3">F-box domain-containing protein</fullName>
    </recommendedName>
</protein>
<dbReference type="SUPFAM" id="SSF52047">
    <property type="entry name" value="RNI-like"/>
    <property type="match status" value="1"/>
</dbReference>
<accession>A0AAD7EIG8</accession>
<dbReference type="EMBL" id="JARIHO010000042">
    <property type="protein sequence ID" value="KAJ7326381.1"/>
    <property type="molecule type" value="Genomic_DNA"/>
</dbReference>
<comment type="caution">
    <text evidence="1">The sequence shown here is derived from an EMBL/GenBank/DDBJ whole genome shotgun (WGS) entry which is preliminary data.</text>
</comment>
<evidence type="ECO:0000313" key="1">
    <source>
        <dbReference type="EMBL" id="KAJ7326381.1"/>
    </source>
</evidence>
<proteinExistence type="predicted"/>
<dbReference type="AlphaFoldDB" id="A0AAD7EIG8"/>
<sequence length="560" mass="62021">MSSPASPFASHLGTNYCPRDDEELSQIKALLVEPCQKLKRLDDEIAVLQTALDKLIEERDAVSVFVDAHKALASPFRRLPVDIIEELFLACLPTHRNCVMSATEAPVILGRICRSWRRTAFGTPRLWARLHVVEPARSYSASVRLYEAKVAQRLEVATAWLGRSGTCPLSISLESNLDHGITPPLTPPHFSPSPDLFLKALVSFVARWQDVRLMIPPAALERLSGLTEHDVPLLRSLKLVQRPEHPHSETQLTLAPFAILRGPNISRFSLLGGNRNPLDLPLRWDQLTALSLMGPSWSVGHPQTCPVVLEILARCPKLQTCKLLVHGPPEGETLFPVPCPCLRALALVCVGTPLYTAGVFLSRLVAPVLSEFKLGGLIEHPSVFSAEPLVRAFAPLEHLECVSIDTNTFSKPFLKDFLRGLPRTVRRLQVTEPIHMWRPSLAETALDDEVLAVLDERPVLPEGTTHCPALEELVIHHCRKVSDEALLRFVLSRAPTLRRVDVAFDREREVDIMPQLAPFVEAGGKVSVTHITIPPPQFSPWMGLPDAPLPPGMPPPPGFY</sequence>
<evidence type="ECO:0000313" key="2">
    <source>
        <dbReference type="Proteomes" id="UP001218218"/>
    </source>
</evidence>
<dbReference type="Proteomes" id="UP001218218">
    <property type="component" value="Unassembled WGS sequence"/>
</dbReference>
<gene>
    <name evidence="1" type="ORF">DFH08DRAFT_1084935</name>
</gene>
<evidence type="ECO:0008006" key="3">
    <source>
        <dbReference type="Google" id="ProtNLM"/>
    </source>
</evidence>